<feature type="signal peptide" evidence="4">
    <location>
        <begin position="1"/>
        <end position="28"/>
    </location>
</feature>
<dbReference type="CDD" id="cd13676">
    <property type="entry name" value="PBP2_TRAP_DctP2_like"/>
    <property type="match status" value="1"/>
</dbReference>
<sequence>MKSVLLKPALLTAAIAAATALPLSAAQAQDIKLGHVLAPTHSWNIAAEGFAKDVAEATDGRVNFQVFPSGQLGNEKTVVEGMQIGSVPAGVIGCGSFQPLDARFGIVELPYSWPDREHAYAAYDGKLGDALEALADEHNMKILSWWENGFRHVTNNRGPITSPEDLAGLKIRVTPDKMRLDTFTALGASPAPLSFGELYSALQQGVFDAQENPLAIIYSSSFSEVQDYVSLTGHVWAPACLTMSNFSWNQLSADDQTAVQQSADVWRDKQRAMTQQDDAELVAKLEAAGMKVNEVDTAPFNAQVQGVWAEYADVFGPELMGLVEQYRKGE</sequence>
<dbReference type="InterPro" id="IPR004682">
    <property type="entry name" value="TRAP_DctP"/>
</dbReference>
<feature type="chain" id="PRO_5021738474" evidence="4">
    <location>
        <begin position="29"/>
        <end position="330"/>
    </location>
</feature>
<keyword evidence="6" id="KW-1185">Reference proteome</keyword>
<protein>
    <submittedName>
        <fullName evidence="5">DctP family TRAP transporter solute-binding subunit</fullName>
    </submittedName>
</protein>
<evidence type="ECO:0000313" key="5">
    <source>
        <dbReference type="EMBL" id="TVU69588.1"/>
    </source>
</evidence>
<dbReference type="PANTHER" id="PTHR33376:SF7">
    <property type="entry name" value="C4-DICARBOXYLATE-BINDING PROTEIN DCTB"/>
    <property type="match status" value="1"/>
</dbReference>
<evidence type="ECO:0000313" key="6">
    <source>
        <dbReference type="Proteomes" id="UP000319941"/>
    </source>
</evidence>
<keyword evidence="2" id="KW-0813">Transport</keyword>
<comment type="caution">
    <text evidence="5">The sequence shown here is derived from an EMBL/GenBank/DDBJ whole genome shotgun (WGS) entry which is preliminary data.</text>
</comment>
<dbReference type="GO" id="GO:0030288">
    <property type="term" value="C:outer membrane-bounded periplasmic space"/>
    <property type="evidence" value="ECO:0007669"/>
    <property type="project" value="InterPro"/>
</dbReference>
<dbReference type="PIRSF" id="PIRSF006470">
    <property type="entry name" value="DctB"/>
    <property type="match status" value="1"/>
</dbReference>
<reference evidence="5 6" key="1">
    <citation type="submission" date="2019-07" db="EMBL/GenBank/DDBJ databases">
        <title>Diversity of Bacteria from Kongsfjorden, Arctic.</title>
        <authorList>
            <person name="Yu Y."/>
        </authorList>
    </citation>
    <scope>NUCLEOTIDE SEQUENCE [LARGE SCALE GENOMIC DNA]</scope>
    <source>
        <strain evidence="5 6">SM1923</strain>
    </source>
</reference>
<dbReference type="RefSeq" id="WP_144727632.1">
    <property type="nucleotide sequence ID" value="NZ_CAWOWR010000127.1"/>
</dbReference>
<evidence type="ECO:0000256" key="4">
    <source>
        <dbReference type="SAM" id="SignalP"/>
    </source>
</evidence>
<dbReference type="PANTHER" id="PTHR33376">
    <property type="match status" value="1"/>
</dbReference>
<evidence type="ECO:0000256" key="1">
    <source>
        <dbReference type="ARBA" id="ARBA00009023"/>
    </source>
</evidence>
<dbReference type="STRING" id="553385.GCA_000591415_03217"/>
<dbReference type="InterPro" id="IPR038404">
    <property type="entry name" value="TRAP_DctP_sf"/>
</dbReference>
<proteinExistence type="inferred from homology"/>
<dbReference type="InterPro" id="IPR018389">
    <property type="entry name" value="DctP_fam"/>
</dbReference>
<dbReference type="Proteomes" id="UP000319941">
    <property type="component" value="Unassembled WGS sequence"/>
</dbReference>
<dbReference type="GO" id="GO:0055085">
    <property type="term" value="P:transmembrane transport"/>
    <property type="evidence" value="ECO:0007669"/>
    <property type="project" value="InterPro"/>
</dbReference>
<evidence type="ECO:0000256" key="2">
    <source>
        <dbReference type="ARBA" id="ARBA00022448"/>
    </source>
</evidence>
<organism evidence="5 6">
    <name type="scientific">Cobetia crustatorum</name>
    <dbReference type="NCBI Taxonomy" id="553385"/>
    <lineage>
        <taxon>Bacteria</taxon>
        <taxon>Pseudomonadati</taxon>
        <taxon>Pseudomonadota</taxon>
        <taxon>Gammaproteobacteria</taxon>
        <taxon>Oceanospirillales</taxon>
        <taxon>Halomonadaceae</taxon>
        <taxon>Cobetia</taxon>
    </lineage>
</organism>
<keyword evidence="3 4" id="KW-0732">Signal</keyword>
<evidence type="ECO:0000256" key="3">
    <source>
        <dbReference type="ARBA" id="ARBA00022729"/>
    </source>
</evidence>
<comment type="similarity">
    <text evidence="1">Belongs to the bacterial solute-binding protein 7 family.</text>
</comment>
<accession>A0A558HKK4</accession>
<dbReference type="AlphaFoldDB" id="A0A558HKK4"/>
<dbReference type="NCBIfam" id="TIGR00787">
    <property type="entry name" value="dctP"/>
    <property type="match status" value="1"/>
</dbReference>
<dbReference type="OrthoDB" id="9771186at2"/>
<dbReference type="Gene3D" id="3.40.190.170">
    <property type="entry name" value="Bacterial extracellular solute-binding protein, family 7"/>
    <property type="match status" value="1"/>
</dbReference>
<gene>
    <name evidence="5" type="ORF">FQP86_10735</name>
</gene>
<dbReference type="NCBIfam" id="NF037995">
    <property type="entry name" value="TRAP_S1"/>
    <property type="match status" value="1"/>
</dbReference>
<dbReference type="EMBL" id="VNFH01000007">
    <property type="protein sequence ID" value="TVU69588.1"/>
    <property type="molecule type" value="Genomic_DNA"/>
</dbReference>
<name>A0A558HKK4_9GAMM</name>
<dbReference type="Pfam" id="PF03480">
    <property type="entry name" value="DctP"/>
    <property type="match status" value="1"/>
</dbReference>